<dbReference type="Pfam" id="PF07690">
    <property type="entry name" value="MFS_1"/>
    <property type="match status" value="1"/>
</dbReference>
<dbReference type="InterPro" id="IPR002347">
    <property type="entry name" value="SDR_fam"/>
</dbReference>
<evidence type="ECO:0000313" key="8">
    <source>
        <dbReference type="Proteomes" id="UP000766486"/>
    </source>
</evidence>
<sequence length="908" mass="97457">MFGLGSITGSNSAVFDPEHDIPSLAGKVILVTGGSTGLGKQSLIYLARKKPSEIWFTSRTSNEAEEACKDIRKHAPDTTIKPLTLDLGSFESIKSAAQLILSQINRLDVLMLNAGVMGIASGQTEDGYEIQFGINYLGHALLTKLLLPILKKTASEGHAVRVVILSSYSHWNAPQRGVQFQSLKTIAEEMPTLQRYAQSKLANILLARQLAKEHPEITFVAVHPGAADTDLQARVTGIGLIERILNATLNRFLLYQPVETVAKHQVWAATTMKELINGEYYDPLGLPGKRRPEAAEDDLAKRLWNWTEEELKTTGVEDAQQPQAVELQETPITNPPQDPDQVPDGGYGWAVVFACFVHTFWINAWTGCWGILQAALLRQTLQHSTSSTVSFIGALGIAMGPGLGTPCVWLARIIGARYTSLLGILCYGIGCIVSAQAVSNVGALFFTSGVMYGISAGLMYAMCNTLPVQWFTTKLGTANGIIKLGGGIGATVMSIATGFLTEKVGIAWTFRILGLASLASGIPVVFLIKERPSASRSYALDWTIFKQLPFTFSFISGALGVFAIYTPPFFLPYVADAIGLSNAATTGVVACFNACMAVGRIISGVACDKLGTMNMFFLTMALNAVTFFAIWSVSNTLPVLIVFAVINGIANGAFFVTMPTAVGRLWPEDNLKGGGAISIALTGWFPGLLVGSPIAGALMDAMGAENASSIVPFRPAIFYSGGTALASTGFVLLAGLAMRRSIMNLAVWASACDQSIFIPKATLTEANLPDQSRKVFIVTGGYSGVGYELSKILFRKNGTVYIAGRDPEKGAKAVCALRADCPSSVGRVEFLPLDLADLSSIKVSADLFKSKEDRLHVLTNNAGVMRPPVGSKTKQVSFALLLMSCLRLHLLIQNRAMSCRWGPTVWDH</sequence>
<accession>A0ABY6U9A1</accession>
<reference evidence="7 8" key="1">
    <citation type="submission" date="2019-06" db="EMBL/GenBank/DDBJ databases">
        <authorList>
            <person name="Broberg M."/>
        </authorList>
    </citation>
    <scope>NUCLEOTIDE SEQUENCE [LARGE SCALE GENOMIC DNA]</scope>
</reference>
<keyword evidence="4" id="KW-0560">Oxidoreductase</keyword>
<evidence type="ECO:0000256" key="1">
    <source>
        <dbReference type="ARBA" id="ARBA00004141"/>
    </source>
</evidence>
<feature type="transmembrane region" description="Helical" evidence="5">
    <location>
        <begin position="548"/>
        <end position="571"/>
    </location>
</feature>
<dbReference type="SUPFAM" id="SSF51735">
    <property type="entry name" value="NAD(P)-binding Rossmann-fold domains"/>
    <property type="match status" value="2"/>
</dbReference>
<organism evidence="7 8">
    <name type="scientific">Bionectria ochroleuca</name>
    <name type="common">Gliocladium roseum</name>
    <dbReference type="NCBI Taxonomy" id="29856"/>
    <lineage>
        <taxon>Eukaryota</taxon>
        <taxon>Fungi</taxon>
        <taxon>Dikarya</taxon>
        <taxon>Ascomycota</taxon>
        <taxon>Pezizomycotina</taxon>
        <taxon>Sordariomycetes</taxon>
        <taxon>Hypocreomycetidae</taxon>
        <taxon>Hypocreales</taxon>
        <taxon>Bionectriaceae</taxon>
        <taxon>Clonostachys</taxon>
    </lineage>
</organism>
<feature type="transmembrane region" description="Helical" evidence="5">
    <location>
        <begin position="506"/>
        <end position="528"/>
    </location>
</feature>
<dbReference type="PANTHER" id="PTHR24320:SF282">
    <property type="entry name" value="WW DOMAIN-CONTAINING OXIDOREDUCTASE"/>
    <property type="match status" value="1"/>
</dbReference>
<dbReference type="Gene3D" id="3.40.50.720">
    <property type="entry name" value="NAD(P)-binding Rossmann-like Domain"/>
    <property type="match status" value="2"/>
</dbReference>
<keyword evidence="5" id="KW-0472">Membrane</keyword>
<dbReference type="PRINTS" id="PR00081">
    <property type="entry name" value="GDHRDH"/>
</dbReference>
<name>A0ABY6U9A1_BIOOC</name>
<dbReference type="EMBL" id="CABFNS010000774">
    <property type="protein sequence ID" value="VUC27703.1"/>
    <property type="molecule type" value="Genomic_DNA"/>
</dbReference>
<feature type="domain" description="Major facilitator superfamily (MFS) profile" evidence="6">
    <location>
        <begin position="347"/>
        <end position="739"/>
    </location>
</feature>
<dbReference type="Proteomes" id="UP000766486">
    <property type="component" value="Unassembled WGS sequence"/>
</dbReference>
<feature type="transmembrane region" description="Helical" evidence="5">
    <location>
        <begin position="389"/>
        <end position="411"/>
    </location>
</feature>
<keyword evidence="5" id="KW-0812">Transmembrane</keyword>
<feature type="transmembrane region" description="Helical" evidence="5">
    <location>
        <begin position="443"/>
        <end position="461"/>
    </location>
</feature>
<dbReference type="Pfam" id="PF00106">
    <property type="entry name" value="adh_short"/>
    <property type="match status" value="2"/>
</dbReference>
<keyword evidence="3" id="KW-0521">NADP</keyword>
<feature type="transmembrane region" description="Helical" evidence="5">
    <location>
        <begin position="418"/>
        <end position="437"/>
    </location>
</feature>
<comment type="subcellular location">
    <subcellularLocation>
        <location evidence="1">Membrane</location>
        <topology evidence="1">Multi-pass membrane protein</topology>
    </subcellularLocation>
</comment>
<proteinExistence type="inferred from homology"/>
<dbReference type="Gene3D" id="1.20.1250.20">
    <property type="entry name" value="MFS general substrate transporter like domains"/>
    <property type="match status" value="2"/>
</dbReference>
<dbReference type="InterPro" id="IPR011701">
    <property type="entry name" value="MFS"/>
</dbReference>
<keyword evidence="8" id="KW-1185">Reference proteome</keyword>
<dbReference type="InterPro" id="IPR036291">
    <property type="entry name" value="NAD(P)-bd_dom_sf"/>
</dbReference>
<evidence type="ECO:0000313" key="7">
    <source>
        <dbReference type="EMBL" id="VUC27703.1"/>
    </source>
</evidence>
<evidence type="ECO:0000256" key="2">
    <source>
        <dbReference type="ARBA" id="ARBA00006484"/>
    </source>
</evidence>
<dbReference type="InterPro" id="IPR020846">
    <property type="entry name" value="MFS_dom"/>
</dbReference>
<dbReference type="PANTHER" id="PTHR24320">
    <property type="entry name" value="RETINOL DEHYDROGENASE"/>
    <property type="match status" value="1"/>
</dbReference>
<evidence type="ECO:0000256" key="5">
    <source>
        <dbReference type="SAM" id="Phobius"/>
    </source>
</evidence>
<keyword evidence="5" id="KW-1133">Transmembrane helix</keyword>
<evidence type="ECO:0000256" key="4">
    <source>
        <dbReference type="ARBA" id="ARBA00023002"/>
    </source>
</evidence>
<dbReference type="SUPFAM" id="SSF103473">
    <property type="entry name" value="MFS general substrate transporter"/>
    <property type="match status" value="1"/>
</dbReference>
<protein>
    <recommendedName>
        <fullName evidence="6">Major facilitator superfamily (MFS) profile domain-containing protein</fullName>
    </recommendedName>
</protein>
<feature type="transmembrane region" description="Helical" evidence="5">
    <location>
        <begin position="716"/>
        <end position="738"/>
    </location>
</feature>
<feature type="transmembrane region" description="Helical" evidence="5">
    <location>
        <begin position="639"/>
        <end position="662"/>
    </location>
</feature>
<comment type="similarity">
    <text evidence="2">Belongs to the short-chain dehydrogenases/reductases (SDR) family.</text>
</comment>
<feature type="transmembrane region" description="Helical" evidence="5">
    <location>
        <begin position="583"/>
        <end position="603"/>
    </location>
</feature>
<feature type="transmembrane region" description="Helical" evidence="5">
    <location>
        <begin position="481"/>
        <end position="500"/>
    </location>
</feature>
<feature type="transmembrane region" description="Helical" evidence="5">
    <location>
        <begin position="674"/>
        <end position="696"/>
    </location>
</feature>
<dbReference type="InterPro" id="IPR036259">
    <property type="entry name" value="MFS_trans_sf"/>
</dbReference>
<evidence type="ECO:0000256" key="3">
    <source>
        <dbReference type="ARBA" id="ARBA00022857"/>
    </source>
</evidence>
<dbReference type="PROSITE" id="PS50850">
    <property type="entry name" value="MFS"/>
    <property type="match status" value="1"/>
</dbReference>
<gene>
    <name evidence="7" type="ORF">CLO192961_LOCUS218193</name>
</gene>
<comment type="caution">
    <text evidence="7">The sequence shown here is derived from an EMBL/GenBank/DDBJ whole genome shotgun (WGS) entry which is preliminary data.</text>
</comment>
<evidence type="ECO:0000259" key="6">
    <source>
        <dbReference type="PROSITE" id="PS50850"/>
    </source>
</evidence>
<feature type="transmembrane region" description="Helical" evidence="5">
    <location>
        <begin position="615"/>
        <end position="633"/>
    </location>
</feature>